<protein>
    <recommendedName>
        <fullName evidence="3">histidine kinase</fullName>
        <ecNumber evidence="3">2.7.13.3</ecNumber>
    </recommendedName>
</protein>
<feature type="coiled-coil region" evidence="15">
    <location>
        <begin position="286"/>
        <end position="320"/>
    </location>
</feature>
<evidence type="ECO:0000259" key="17">
    <source>
        <dbReference type="PROSITE" id="PS50109"/>
    </source>
</evidence>
<dbReference type="InterPro" id="IPR036890">
    <property type="entry name" value="HATPase_C_sf"/>
</dbReference>
<dbReference type="SUPFAM" id="SSF52172">
    <property type="entry name" value="CheY-like"/>
    <property type="match status" value="1"/>
</dbReference>
<evidence type="ECO:0000256" key="2">
    <source>
        <dbReference type="ARBA" id="ARBA00004429"/>
    </source>
</evidence>
<comment type="catalytic activity">
    <reaction evidence="1">
        <text>ATP + protein L-histidine = ADP + protein N-phospho-L-histidine.</text>
        <dbReference type="EC" id="2.7.13.3"/>
    </reaction>
</comment>
<dbReference type="CDD" id="cd17546">
    <property type="entry name" value="REC_hyHK_CKI1_RcsC-like"/>
    <property type="match status" value="1"/>
</dbReference>
<reference evidence="20 21" key="1">
    <citation type="submission" date="2019-04" db="EMBL/GenBank/DDBJ databases">
        <title>Flavobacterium sp. nov. isolated from construction timber.</title>
        <authorList>
            <person name="Lin S.-Y."/>
            <person name="Chang C.-T."/>
            <person name="Young C.-C."/>
        </authorList>
    </citation>
    <scope>NUCLEOTIDE SEQUENCE [LARGE SCALE GENOMIC DNA]</scope>
    <source>
        <strain evidence="20 21">CC-CTC003</strain>
    </source>
</reference>
<dbReference type="InterPro" id="IPR003661">
    <property type="entry name" value="HisK_dim/P_dom"/>
</dbReference>
<evidence type="ECO:0000256" key="6">
    <source>
        <dbReference type="ARBA" id="ARBA00022553"/>
    </source>
</evidence>
<evidence type="ECO:0000313" key="21">
    <source>
        <dbReference type="Proteomes" id="UP000307507"/>
    </source>
</evidence>
<keyword evidence="10" id="KW-0547">Nucleotide-binding</keyword>
<dbReference type="GO" id="GO:0000155">
    <property type="term" value="F:phosphorelay sensor kinase activity"/>
    <property type="evidence" value="ECO:0007669"/>
    <property type="project" value="InterPro"/>
</dbReference>
<dbReference type="OrthoDB" id="1046984at2"/>
<evidence type="ECO:0000256" key="9">
    <source>
        <dbReference type="ARBA" id="ARBA00022777"/>
    </source>
</evidence>
<dbReference type="InterPro" id="IPR011006">
    <property type="entry name" value="CheY-like_superfamily"/>
</dbReference>
<dbReference type="InterPro" id="IPR008207">
    <property type="entry name" value="Sig_transdc_His_kin_Hpt_dom"/>
</dbReference>
<feature type="domain" description="Response regulatory" evidence="18">
    <location>
        <begin position="560"/>
        <end position="675"/>
    </location>
</feature>
<dbReference type="SUPFAM" id="SSF47226">
    <property type="entry name" value="Histidine-containing phosphotransfer domain, HPT domain"/>
    <property type="match status" value="1"/>
</dbReference>
<dbReference type="PRINTS" id="PR00344">
    <property type="entry name" value="BCTRLSENSOR"/>
</dbReference>
<feature type="transmembrane region" description="Helical" evidence="16">
    <location>
        <begin position="268"/>
        <end position="287"/>
    </location>
</feature>
<dbReference type="PANTHER" id="PTHR43047:SF72">
    <property type="entry name" value="OSMOSENSING HISTIDINE PROTEIN KINASE SLN1"/>
    <property type="match status" value="1"/>
</dbReference>
<keyword evidence="11 16" id="KW-1133">Transmembrane helix</keyword>
<dbReference type="SMART" id="SM00448">
    <property type="entry name" value="REC"/>
    <property type="match status" value="1"/>
</dbReference>
<evidence type="ECO:0000313" key="20">
    <source>
        <dbReference type="EMBL" id="THF50400.1"/>
    </source>
</evidence>
<dbReference type="SMART" id="SM00387">
    <property type="entry name" value="HATPase_c"/>
    <property type="match status" value="1"/>
</dbReference>
<keyword evidence="9" id="KW-0418">Kinase</keyword>
<dbReference type="Proteomes" id="UP000307507">
    <property type="component" value="Unassembled WGS sequence"/>
</dbReference>
<dbReference type="InterPro" id="IPR003594">
    <property type="entry name" value="HATPase_dom"/>
</dbReference>
<evidence type="ECO:0000256" key="13">
    <source>
        <dbReference type="PROSITE-ProRule" id="PRU00110"/>
    </source>
</evidence>
<dbReference type="CDD" id="cd16922">
    <property type="entry name" value="HATPase_EvgS-ArcB-TorS-like"/>
    <property type="match status" value="1"/>
</dbReference>
<keyword evidence="4" id="KW-1003">Cell membrane</keyword>
<keyword evidence="21" id="KW-1185">Reference proteome</keyword>
<sequence>MDKRAKSLQFKVVLGYIFLIVIAVISVWYIYSEILKLATPKETTSEENKKILRISNVVTNLYTSEAIGRSAMLTENKTTINEYYRLLDSINSEIETIKEGADDNQLVKFDSIQMLLKKKRKSIREILDFRKKYSHENNLDKAITKIYNVKDSLVLNFQPVSRARNNSQIRKFLDNVLNPHQRDSLSVLPVSNDSLVLAFEKIISDVVTKENRIKSQLFKREQKLLDENRVISDQLRNVLISVEKEILQKSYQTINESKFAISKTTKNIAWIGAVALLLVILFGLIIVRDLQKNQKYRMQLERLNSEKEDLLRSKTMLLATVTHDIQTPLGSVIGFSDLLKNTPVSPKQLQYLDNIKHSSHYILKLVNDLIDFSKLENNKIKIEKINFNFKDLIENSCQPLVPNATNKGIQLQWNIQKELDGLFVSDPYRIKQVLTNLVTNAIKFTPEGQVVVAAGLDSDWISIKVSDTGIGIPKNKQKDVFKEFTQAHSGIEKKYGGTGLGLTIAKRIIELLGGTITLESEENKGSTFTVRIPNIPAEQSVLHPSSENDTTAYDFLKDKKILIVDDDVMQLKLMEEILAAYSVKVTTTPDATKVVTMLLKTPFDLIITDIQMPKMDGFELVEAIKSNPNLASLPIIALTGKRDLVFEDFIKKGFETFHPKPIQLKDLLSQLQAIFEGRVVREIKYDQSQHRNLQLYNLSSLNQFTQNDRKALEGIITAFINSCSDNIEGLKTAVANKDQEAIAQLAHKLIPMLKQMEVQSIVALLIPLEDKTLDFQKVNQKEYVQSIIDQLEVLIEKLKFEIR</sequence>
<keyword evidence="12 16" id="KW-0472">Membrane</keyword>
<dbReference type="PANTHER" id="PTHR43047">
    <property type="entry name" value="TWO-COMPONENT HISTIDINE PROTEIN KINASE"/>
    <property type="match status" value="1"/>
</dbReference>
<gene>
    <name evidence="20" type="ORF">E6C50_09215</name>
</gene>
<organism evidence="20 21">
    <name type="scientific">Flavobacterium supellecticarium</name>
    <dbReference type="NCBI Taxonomy" id="2565924"/>
    <lineage>
        <taxon>Bacteria</taxon>
        <taxon>Pseudomonadati</taxon>
        <taxon>Bacteroidota</taxon>
        <taxon>Flavobacteriia</taxon>
        <taxon>Flavobacteriales</taxon>
        <taxon>Flavobacteriaceae</taxon>
        <taxon>Flavobacterium</taxon>
    </lineage>
</organism>
<evidence type="ECO:0000256" key="3">
    <source>
        <dbReference type="ARBA" id="ARBA00012438"/>
    </source>
</evidence>
<dbReference type="CDD" id="cd00082">
    <property type="entry name" value="HisKA"/>
    <property type="match status" value="1"/>
</dbReference>
<name>A0A4S3ZX00_9FLAO</name>
<feature type="modified residue" description="4-aspartylphosphate" evidence="14">
    <location>
        <position position="609"/>
    </location>
</feature>
<dbReference type="PROSITE" id="PS50894">
    <property type="entry name" value="HPT"/>
    <property type="match status" value="1"/>
</dbReference>
<dbReference type="AlphaFoldDB" id="A0A4S3ZX00"/>
<dbReference type="Gene3D" id="3.40.50.2300">
    <property type="match status" value="1"/>
</dbReference>
<evidence type="ECO:0000256" key="5">
    <source>
        <dbReference type="ARBA" id="ARBA00022519"/>
    </source>
</evidence>
<feature type="transmembrane region" description="Helical" evidence="16">
    <location>
        <begin position="12"/>
        <end position="31"/>
    </location>
</feature>
<dbReference type="InterPro" id="IPR001789">
    <property type="entry name" value="Sig_transdc_resp-reg_receiver"/>
</dbReference>
<comment type="subcellular location">
    <subcellularLocation>
        <location evidence="2">Cell inner membrane</location>
        <topology evidence="2">Multi-pass membrane protein</topology>
    </subcellularLocation>
</comment>
<keyword evidence="15" id="KW-0175">Coiled coil</keyword>
<dbReference type="SMART" id="SM00388">
    <property type="entry name" value="HisKA"/>
    <property type="match status" value="1"/>
</dbReference>
<feature type="domain" description="HPt" evidence="19">
    <location>
        <begin position="708"/>
        <end position="801"/>
    </location>
</feature>
<proteinExistence type="predicted"/>
<keyword evidence="10" id="KW-0067">ATP-binding</keyword>
<keyword evidence="5" id="KW-0997">Cell inner membrane</keyword>
<evidence type="ECO:0000256" key="11">
    <source>
        <dbReference type="ARBA" id="ARBA00022989"/>
    </source>
</evidence>
<dbReference type="InterPro" id="IPR005467">
    <property type="entry name" value="His_kinase_dom"/>
</dbReference>
<accession>A0A4S3ZX00</accession>
<feature type="domain" description="Histidine kinase" evidence="17">
    <location>
        <begin position="320"/>
        <end position="536"/>
    </location>
</feature>
<dbReference type="Pfam" id="PF00072">
    <property type="entry name" value="Response_reg"/>
    <property type="match status" value="1"/>
</dbReference>
<dbReference type="Gene3D" id="3.30.565.10">
    <property type="entry name" value="Histidine kinase-like ATPase, C-terminal domain"/>
    <property type="match status" value="1"/>
</dbReference>
<evidence type="ECO:0000259" key="19">
    <source>
        <dbReference type="PROSITE" id="PS50894"/>
    </source>
</evidence>
<evidence type="ECO:0000256" key="1">
    <source>
        <dbReference type="ARBA" id="ARBA00000085"/>
    </source>
</evidence>
<dbReference type="PROSITE" id="PS50110">
    <property type="entry name" value="RESPONSE_REGULATORY"/>
    <property type="match status" value="1"/>
</dbReference>
<evidence type="ECO:0000259" key="18">
    <source>
        <dbReference type="PROSITE" id="PS50110"/>
    </source>
</evidence>
<dbReference type="FunFam" id="3.30.565.10:FF:000010">
    <property type="entry name" value="Sensor histidine kinase RcsC"/>
    <property type="match status" value="1"/>
</dbReference>
<dbReference type="RefSeq" id="WP_136402946.1">
    <property type="nucleotide sequence ID" value="NZ_SSNZ01000003.1"/>
</dbReference>
<dbReference type="InterPro" id="IPR036641">
    <property type="entry name" value="HPT_dom_sf"/>
</dbReference>
<dbReference type="GO" id="GO:0005886">
    <property type="term" value="C:plasma membrane"/>
    <property type="evidence" value="ECO:0007669"/>
    <property type="project" value="UniProtKB-SubCell"/>
</dbReference>
<evidence type="ECO:0000256" key="15">
    <source>
        <dbReference type="SAM" id="Coils"/>
    </source>
</evidence>
<evidence type="ECO:0000256" key="16">
    <source>
        <dbReference type="SAM" id="Phobius"/>
    </source>
</evidence>
<keyword evidence="6 14" id="KW-0597">Phosphoprotein</keyword>
<dbReference type="InterPro" id="IPR036097">
    <property type="entry name" value="HisK_dim/P_sf"/>
</dbReference>
<comment type="caution">
    <text evidence="20">The sequence shown here is derived from an EMBL/GenBank/DDBJ whole genome shotgun (WGS) entry which is preliminary data.</text>
</comment>
<dbReference type="PROSITE" id="PS50109">
    <property type="entry name" value="HIS_KIN"/>
    <property type="match status" value="1"/>
</dbReference>
<evidence type="ECO:0000256" key="12">
    <source>
        <dbReference type="ARBA" id="ARBA00023136"/>
    </source>
</evidence>
<keyword evidence="7" id="KW-0808">Transferase</keyword>
<evidence type="ECO:0000256" key="8">
    <source>
        <dbReference type="ARBA" id="ARBA00022692"/>
    </source>
</evidence>
<dbReference type="Pfam" id="PF02518">
    <property type="entry name" value="HATPase_c"/>
    <property type="match status" value="1"/>
</dbReference>
<dbReference type="EC" id="2.7.13.3" evidence="3"/>
<dbReference type="EMBL" id="SSNZ01000003">
    <property type="protein sequence ID" value="THF50400.1"/>
    <property type="molecule type" value="Genomic_DNA"/>
</dbReference>
<feature type="modified residue" description="Phosphohistidine" evidence="13">
    <location>
        <position position="747"/>
    </location>
</feature>
<evidence type="ECO:0000256" key="14">
    <source>
        <dbReference type="PROSITE-ProRule" id="PRU00169"/>
    </source>
</evidence>
<dbReference type="SUPFAM" id="SSF47384">
    <property type="entry name" value="Homodimeric domain of signal transducing histidine kinase"/>
    <property type="match status" value="1"/>
</dbReference>
<dbReference type="InterPro" id="IPR004358">
    <property type="entry name" value="Sig_transdc_His_kin-like_C"/>
</dbReference>
<dbReference type="Gene3D" id="1.10.287.130">
    <property type="match status" value="1"/>
</dbReference>
<dbReference type="Pfam" id="PF00512">
    <property type="entry name" value="HisKA"/>
    <property type="match status" value="1"/>
</dbReference>
<evidence type="ECO:0000256" key="10">
    <source>
        <dbReference type="ARBA" id="ARBA00022840"/>
    </source>
</evidence>
<evidence type="ECO:0000256" key="7">
    <source>
        <dbReference type="ARBA" id="ARBA00022679"/>
    </source>
</evidence>
<dbReference type="GO" id="GO:0009927">
    <property type="term" value="F:histidine phosphotransfer kinase activity"/>
    <property type="evidence" value="ECO:0007669"/>
    <property type="project" value="TreeGrafter"/>
</dbReference>
<dbReference type="Gene3D" id="1.20.120.160">
    <property type="entry name" value="HPT domain"/>
    <property type="match status" value="1"/>
</dbReference>
<keyword evidence="8 16" id="KW-0812">Transmembrane</keyword>
<dbReference type="SUPFAM" id="SSF55874">
    <property type="entry name" value="ATPase domain of HSP90 chaperone/DNA topoisomerase II/histidine kinase"/>
    <property type="match status" value="1"/>
</dbReference>
<evidence type="ECO:0000256" key="4">
    <source>
        <dbReference type="ARBA" id="ARBA00022475"/>
    </source>
</evidence>